<dbReference type="Pfam" id="PF05108">
    <property type="entry name" value="T7SS_ESX1_EccB"/>
    <property type="match status" value="1"/>
</dbReference>
<evidence type="ECO:0000256" key="1">
    <source>
        <dbReference type="ARBA" id="ARBA00004162"/>
    </source>
</evidence>
<evidence type="ECO:0000256" key="9">
    <source>
        <dbReference type="ARBA" id="ARBA00023136"/>
    </source>
</evidence>
<comment type="similarity">
    <text evidence="2">Belongs to the EccB family.</text>
</comment>
<dbReference type="EMBL" id="CP136137">
    <property type="protein sequence ID" value="WYY07831.1"/>
    <property type="molecule type" value="Genomic_DNA"/>
</dbReference>
<keyword evidence="7" id="KW-0067">ATP-binding</keyword>
<dbReference type="Gene3D" id="2.40.50.910">
    <property type="entry name" value="Type VII secretion system EccB, repeat 3 domain"/>
    <property type="match status" value="1"/>
</dbReference>
<feature type="transmembrane region" description="Helical" evidence="10">
    <location>
        <begin position="43"/>
        <end position="64"/>
    </location>
</feature>
<dbReference type="Proteomes" id="UP001479933">
    <property type="component" value="Chromosome"/>
</dbReference>
<reference evidence="11 12" key="1">
    <citation type="journal article" date="2023" name="Virus Evol.">
        <title>Computational host range prediction-The good, the bad, and the ugly.</title>
        <authorList>
            <person name="Howell A.A."/>
            <person name="Versoza C.J."/>
            <person name="Pfeifer S.P."/>
        </authorList>
    </citation>
    <scope>NUCLEOTIDE SEQUENCE [LARGE SCALE GENOMIC DNA]</scope>
    <source>
        <strain evidence="11 12">1610/1b</strain>
    </source>
</reference>
<dbReference type="NCBIfam" id="TIGR03919">
    <property type="entry name" value="T7SS_EccB"/>
    <property type="match status" value="1"/>
</dbReference>
<comment type="subcellular location">
    <subcellularLocation>
        <location evidence="1">Cell membrane</location>
        <topology evidence="1">Single-pass membrane protein</topology>
    </subcellularLocation>
</comment>
<keyword evidence="8 10" id="KW-1133">Transmembrane helix</keyword>
<gene>
    <name evidence="11" type="primary">eccB</name>
    <name evidence="11" type="ORF">RVF87_01720</name>
</gene>
<sequence>MSRHLTTRAQVSGYRFGLARAEHALVRRDVRMMHDPMRAQTRSLIAGAILAVVIVAGAGIYGFIRPQPAVKDAQIVTDDAGAVFVLLDEVMHPATNVASARLILGQAAPVRHVSESALATYPRGAQVGIVGAPSALAGAADADRSTWTLCESAGIDAVIVGATAPASPTATALVESDGVVWLLYSAPETGGTATPVRASVDRGSVELLRGLGLESATPRPVAAGFLGSFPVRPALRVPDVPGRGGVGVLGMPVGSVVATAGADGTVRYHLILRDAVQPLSAAAAEVMRLADPAAGQTVRRVAPAEVATLPVREQVSLTHFPRTVPVISDDEQPVLCHRWSRGRDDSRASTQLLTARRLPVPDGGRPVALASADGVGPALDLVYLAPGSGEHVLLTGVETDSRRASTPLYISDAGVRYQLAGAETATMLGLDDPLLAPWPMVSLLPSGPELSREAAAVTRDGTG</sequence>
<evidence type="ECO:0000256" key="3">
    <source>
        <dbReference type="ARBA" id="ARBA00022475"/>
    </source>
</evidence>
<keyword evidence="12" id="KW-1185">Reference proteome</keyword>
<proteinExistence type="inferred from homology"/>
<keyword evidence="4 10" id="KW-0812">Transmembrane</keyword>
<dbReference type="Gene3D" id="3.30.2390.20">
    <property type="entry name" value="Type VII secretion system EccB, repeat 1 domain"/>
    <property type="match status" value="1"/>
</dbReference>
<dbReference type="InterPro" id="IPR044857">
    <property type="entry name" value="T7SS_EccB_R1"/>
</dbReference>
<dbReference type="PANTHER" id="PTHR40765:SF2">
    <property type="entry name" value="ESX-2 SECRETION SYSTEM ATPASE ECCB2"/>
    <property type="match status" value="1"/>
</dbReference>
<dbReference type="InterPro" id="IPR007795">
    <property type="entry name" value="T7SS_EccB"/>
</dbReference>
<keyword evidence="6" id="KW-0378">Hydrolase</keyword>
<keyword evidence="3" id="KW-1003">Cell membrane</keyword>
<organism evidence="11 12">
    <name type="scientific">Gordonia hydrophobica</name>
    <dbReference type="NCBI Taxonomy" id="40516"/>
    <lineage>
        <taxon>Bacteria</taxon>
        <taxon>Bacillati</taxon>
        <taxon>Actinomycetota</taxon>
        <taxon>Actinomycetes</taxon>
        <taxon>Mycobacteriales</taxon>
        <taxon>Gordoniaceae</taxon>
        <taxon>Gordonia</taxon>
    </lineage>
</organism>
<dbReference type="RefSeq" id="WP_066166396.1">
    <property type="nucleotide sequence ID" value="NZ_CP136137.1"/>
</dbReference>
<dbReference type="PANTHER" id="PTHR40765">
    <property type="entry name" value="ESX-2 SECRETION SYSTEM ATPASE ECCB2"/>
    <property type="match status" value="1"/>
</dbReference>
<evidence type="ECO:0000313" key="11">
    <source>
        <dbReference type="EMBL" id="WYY07831.1"/>
    </source>
</evidence>
<evidence type="ECO:0000256" key="7">
    <source>
        <dbReference type="ARBA" id="ARBA00022840"/>
    </source>
</evidence>
<evidence type="ECO:0000256" key="5">
    <source>
        <dbReference type="ARBA" id="ARBA00022741"/>
    </source>
</evidence>
<evidence type="ECO:0000256" key="4">
    <source>
        <dbReference type="ARBA" id="ARBA00022692"/>
    </source>
</evidence>
<name>A0ABZ2U3F4_9ACTN</name>
<evidence type="ECO:0000256" key="10">
    <source>
        <dbReference type="SAM" id="Phobius"/>
    </source>
</evidence>
<evidence type="ECO:0000256" key="2">
    <source>
        <dbReference type="ARBA" id="ARBA00008149"/>
    </source>
</evidence>
<evidence type="ECO:0000313" key="12">
    <source>
        <dbReference type="Proteomes" id="UP001479933"/>
    </source>
</evidence>
<keyword evidence="5" id="KW-0547">Nucleotide-binding</keyword>
<accession>A0ABZ2U3F4</accession>
<dbReference type="InterPro" id="IPR042485">
    <property type="entry name" value="T7SS_EccB_R3"/>
</dbReference>
<keyword evidence="9 10" id="KW-0472">Membrane</keyword>
<evidence type="ECO:0000256" key="6">
    <source>
        <dbReference type="ARBA" id="ARBA00022801"/>
    </source>
</evidence>
<evidence type="ECO:0000256" key="8">
    <source>
        <dbReference type="ARBA" id="ARBA00022989"/>
    </source>
</evidence>
<protein>
    <submittedName>
        <fullName evidence="11">Type VII secretion protein EccB</fullName>
    </submittedName>
</protein>